<evidence type="ECO:0008006" key="2">
    <source>
        <dbReference type="Google" id="ProtNLM"/>
    </source>
</evidence>
<dbReference type="AlphaFoldDB" id="Q1PZF7"/>
<dbReference type="InterPro" id="IPR016024">
    <property type="entry name" value="ARM-type_fold"/>
</dbReference>
<organism evidence="1">
    <name type="scientific">Kuenenia stuttgartiensis</name>
    <dbReference type="NCBI Taxonomy" id="174633"/>
    <lineage>
        <taxon>Bacteria</taxon>
        <taxon>Pseudomonadati</taxon>
        <taxon>Planctomycetota</taxon>
        <taxon>Candidatus Brocadiia</taxon>
        <taxon>Candidatus Brocadiales</taxon>
        <taxon>Candidatus Brocadiaceae</taxon>
        <taxon>Candidatus Kuenenia</taxon>
    </lineage>
</organism>
<dbReference type="Gene3D" id="1.25.10.10">
    <property type="entry name" value="Leucine-rich Repeat Variant"/>
    <property type="match status" value="1"/>
</dbReference>
<protein>
    <recommendedName>
        <fullName evidence="2">HEAT repeat domain-containing protein</fullName>
    </recommendedName>
</protein>
<reference evidence="1" key="2">
    <citation type="submission" date="2006-01" db="EMBL/GenBank/DDBJ databases">
        <authorList>
            <person name="Genoscope"/>
        </authorList>
    </citation>
    <scope>NUCLEOTIDE SEQUENCE</scope>
</reference>
<sequence length="155" mass="17894">MLFLRKQQSGFLFHFSGFSFNSKDGCIMTFYCPECWKEINAVEETCPFCNADILKYEGMDYEKKLINALRHTEPETVLRAVYIVGRLKSEKAVKPLITLFKKTDSTFLKIAILNTLWEIGIPTSVEFIVNRSDLEVGIVGRTARDLTYRYITKSQ</sequence>
<name>Q1PZF7_KUEST</name>
<reference evidence="1" key="1">
    <citation type="journal article" date="2006" name="Nature">
        <title>Deciphering the evolution and metabolism of an anammox bacterium from a community genome.</title>
        <authorList>
            <person name="Strous M."/>
            <person name="Pelletier E."/>
            <person name="Mangenot S."/>
            <person name="Rattei T."/>
            <person name="Lehner A."/>
            <person name="Taylor M.W."/>
            <person name="Horn M."/>
            <person name="Daims H."/>
            <person name="Bartol-Mavel D."/>
            <person name="Wincker P."/>
            <person name="Barbe V."/>
            <person name="Fonknechten N."/>
            <person name="Vallenet D."/>
            <person name="Segurens B."/>
            <person name="Schenowitz-Truong C."/>
            <person name="Medigue C."/>
            <person name="Collingro A."/>
            <person name="Snel B."/>
            <person name="Dutilh B.E."/>
            <person name="OpDenCamp H.J.M."/>
            <person name="vanDerDrift C."/>
            <person name="Cirpus I."/>
            <person name="vanDePas-Schoonen K.T."/>
            <person name="Harhangi H.R."/>
            <person name="vanNiftrik L."/>
            <person name="Schmid M."/>
            <person name="Keltjens J."/>
            <person name="vanDeVossenberg J."/>
            <person name="Kartal B."/>
            <person name="Meier H."/>
            <person name="Frishman D."/>
            <person name="Huynen M.A."/>
            <person name="Mewes H."/>
            <person name="Weissenbach J."/>
            <person name="Jetten M.S.M."/>
            <person name="Wagner M."/>
            <person name="LePaslier D."/>
        </authorList>
    </citation>
    <scope>NUCLEOTIDE SEQUENCE</scope>
</reference>
<dbReference type="EMBL" id="CT573072">
    <property type="protein sequence ID" value="CAJ72464.1"/>
    <property type="molecule type" value="Genomic_DNA"/>
</dbReference>
<proteinExistence type="predicted"/>
<accession>Q1PZF7</accession>
<evidence type="ECO:0000313" key="1">
    <source>
        <dbReference type="EMBL" id="CAJ72464.1"/>
    </source>
</evidence>
<gene>
    <name evidence="1" type="ORF">kustd1719</name>
</gene>
<dbReference type="InterPro" id="IPR011989">
    <property type="entry name" value="ARM-like"/>
</dbReference>
<dbReference type="SUPFAM" id="SSF48371">
    <property type="entry name" value="ARM repeat"/>
    <property type="match status" value="1"/>
</dbReference>